<evidence type="ECO:0000313" key="3">
    <source>
        <dbReference type="EMBL" id="MEM0574198.1"/>
    </source>
</evidence>
<dbReference type="Proteomes" id="UP001390963">
    <property type="component" value="Unassembled WGS sequence"/>
</dbReference>
<dbReference type="AlphaFoldDB" id="A0AB35Z073"/>
<keyword evidence="1" id="KW-1133">Transmembrane helix</keyword>
<name>A0AB35Z073_9FLAO</name>
<dbReference type="Proteomes" id="UP001388259">
    <property type="component" value="Unassembled WGS sequence"/>
</dbReference>
<dbReference type="EMBL" id="JBANCF010000010">
    <property type="protein sequence ID" value="MEM0574198.1"/>
    <property type="molecule type" value="Genomic_DNA"/>
</dbReference>
<sequence>MLSNEIVLRPRFQIELEQPCTQILTKFSEAKKCQSKFTISCVDDHIFLKLPKKQQHFWSPQLHLEIIEKDEESCSLHGFFGPNPTVWTMFMFFHVAVGILFMVNLTWLYSNYNLGNSIGLQISISVILILTWIVLYVAGRLGKKKGKPGMRELYEFMTETIG</sequence>
<evidence type="ECO:0000313" key="2">
    <source>
        <dbReference type="EMBL" id="MEM0519117.1"/>
    </source>
</evidence>
<dbReference type="EMBL" id="JAZBJM010000009">
    <property type="protein sequence ID" value="MEM0519117.1"/>
    <property type="molecule type" value="Genomic_DNA"/>
</dbReference>
<protein>
    <submittedName>
        <fullName evidence="2">GTP-binding protein</fullName>
    </submittedName>
</protein>
<keyword evidence="1" id="KW-0472">Membrane</keyword>
<keyword evidence="5" id="KW-1185">Reference proteome</keyword>
<organism evidence="2 4">
    <name type="scientific">Aequorivita flava</name>
    <dbReference type="NCBI Taxonomy" id="3114371"/>
    <lineage>
        <taxon>Bacteria</taxon>
        <taxon>Pseudomonadati</taxon>
        <taxon>Bacteroidota</taxon>
        <taxon>Flavobacteriia</taxon>
        <taxon>Flavobacteriales</taxon>
        <taxon>Flavobacteriaceae</taxon>
        <taxon>Aequorivita</taxon>
    </lineage>
</organism>
<evidence type="ECO:0000313" key="4">
    <source>
        <dbReference type="Proteomes" id="UP001388259"/>
    </source>
</evidence>
<comment type="caution">
    <text evidence="2">The sequence shown here is derived from an EMBL/GenBank/DDBJ whole genome shotgun (WGS) entry which is preliminary data.</text>
</comment>
<dbReference type="RefSeq" id="WP_279448978.1">
    <property type="nucleotide sequence ID" value="NZ_JAZBJM010000009.1"/>
</dbReference>
<accession>A0AB35Z073</accession>
<proteinExistence type="predicted"/>
<evidence type="ECO:0000256" key="1">
    <source>
        <dbReference type="SAM" id="Phobius"/>
    </source>
</evidence>
<gene>
    <name evidence="3" type="ORF">VZD24_11765</name>
    <name evidence="2" type="ORF">VZD85_12180</name>
</gene>
<reference evidence="2 5" key="1">
    <citation type="submission" date="2024-01" db="EMBL/GenBank/DDBJ databases">
        <title>Aequorivita flavus sp. nov., isolated from deep-sea sediment.</title>
        <authorList>
            <person name="Chen X."/>
        </authorList>
    </citation>
    <scope>NUCLEOTIDE SEQUENCE</scope>
    <source>
        <strain evidence="2">MCCC 1A16923</strain>
        <strain evidence="3 5">MCCC 1A16935</strain>
    </source>
</reference>
<keyword evidence="1" id="KW-0812">Transmembrane</keyword>
<feature type="transmembrane region" description="Helical" evidence="1">
    <location>
        <begin position="118"/>
        <end position="138"/>
    </location>
</feature>
<feature type="transmembrane region" description="Helical" evidence="1">
    <location>
        <begin position="86"/>
        <end position="106"/>
    </location>
</feature>
<evidence type="ECO:0000313" key="5">
    <source>
        <dbReference type="Proteomes" id="UP001390963"/>
    </source>
</evidence>